<dbReference type="SUPFAM" id="SSF54637">
    <property type="entry name" value="Thioesterase/thiol ester dehydrase-isomerase"/>
    <property type="match status" value="1"/>
</dbReference>
<dbReference type="Gene3D" id="3.10.129.10">
    <property type="entry name" value="Hotdog Thioesterase"/>
    <property type="match status" value="1"/>
</dbReference>
<sequence length="255" mass="26381">MTDIPGSTAPDKLTVDHRFNGPPRSANGGHIAGLLAARLGAPAARVTLRKPPPLDTAMAVEPEDGPGLLLRNGDDTVATVDPVPAGAVQALAERVPAPLAREASRGYRGFSGHPFPTCFVCGTDREAGDGLRIFAGPVPGSDGGLVAAPWTPDPSLAVPGTRYAGTEAAWAALDCPGGWSTDILERPMLLGRMTAEVLRPPQVGREHVVTGRRLHADDGRKVLTATALYDHEGALIAAATSIWIIVDTAAFSAAV</sequence>
<evidence type="ECO:0008006" key="4">
    <source>
        <dbReference type="Google" id="ProtNLM"/>
    </source>
</evidence>
<evidence type="ECO:0000313" key="3">
    <source>
        <dbReference type="Proteomes" id="UP000572635"/>
    </source>
</evidence>
<organism evidence="2 3">
    <name type="scientific">Nocardiopsis composta</name>
    <dbReference type="NCBI Taxonomy" id="157465"/>
    <lineage>
        <taxon>Bacteria</taxon>
        <taxon>Bacillati</taxon>
        <taxon>Actinomycetota</taxon>
        <taxon>Actinomycetes</taxon>
        <taxon>Streptosporangiales</taxon>
        <taxon>Nocardiopsidaceae</taxon>
        <taxon>Nocardiopsis</taxon>
    </lineage>
</organism>
<comment type="caution">
    <text evidence="2">The sequence shown here is derived from an EMBL/GenBank/DDBJ whole genome shotgun (WGS) entry which is preliminary data.</text>
</comment>
<dbReference type="RefSeq" id="WP_184399101.1">
    <property type="nucleotide sequence ID" value="NZ_BAAAJD010000089.1"/>
</dbReference>
<proteinExistence type="predicted"/>
<gene>
    <name evidence="2" type="ORF">HDA36_006066</name>
</gene>
<accession>A0A7W8QU05</accession>
<protein>
    <recommendedName>
        <fullName evidence="4">Thioesterase family protein</fullName>
    </recommendedName>
</protein>
<feature type="region of interest" description="Disordered" evidence="1">
    <location>
        <begin position="1"/>
        <end position="24"/>
    </location>
</feature>
<evidence type="ECO:0000313" key="2">
    <source>
        <dbReference type="EMBL" id="MBB5435918.1"/>
    </source>
</evidence>
<dbReference type="Proteomes" id="UP000572635">
    <property type="component" value="Unassembled WGS sequence"/>
</dbReference>
<name>A0A7W8QU05_9ACTN</name>
<dbReference type="InterPro" id="IPR029069">
    <property type="entry name" value="HotDog_dom_sf"/>
</dbReference>
<evidence type="ECO:0000256" key="1">
    <source>
        <dbReference type="SAM" id="MobiDB-lite"/>
    </source>
</evidence>
<reference evidence="2 3" key="1">
    <citation type="submission" date="2020-08" db="EMBL/GenBank/DDBJ databases">
        <title>Sequencing the genomes of 1000 actinobacteria strains.</title>
        <authorList>
            <person name="Klenk H.-P."/>
        </authorList>
    </citation>
    <scope>NUCLEOTIDE SEQUENCE [LARGE SCALE GENOMIC DNA]</scope>
    <source>
        <strain evidence="2 3">DSM 44551</strain>
    </source>
</reference>
<keyword evidence="3" id="KW-1185">Reference proteome</keyword>
<dbReference type="EMBL" id="JACHDB010000002">
    <property type="protein sequence ID" value="MBB5435918.1"/>
    <property type="molecule type" value="Genomic_DNA"/>
</dbReference>
<dbReference type="AlphaFoldDB" id="A0A7W8QU05"/>